<dbReference type="AlphaFoldDB" id="A0A7H0HY17"/>
<feature type="chain" id="PRO_5028866787" evidence="2">
    <location>
        <begin position="35"/>
        <end position="749"/>
    </location>
</feature>
<dbReference type="InterPro" id="IPR028994">
    <property type="entry name" value="Integrin_alpha_N"/>
</dbReference>
<sequence>MKHARPRAARHRLTGAVVLTLAVGSITSTAGAVAAPVAEVPDVLSTDAAESDVAPVEPGSEVVSAGATGFLTRDPDTEVRWTRYADGTSTVLGKSPVAADPLVHGAASDIVAVRQGRAAVDLHNMATGAAPVHVDLGYIPGSAEYLGTAGSVVVASSETAPGMDQVYLVRTSASFRMVNGLPPEAASVSVAASTDGALLLLYRLGASAWHVAVVDTATAEVTESHAVSHTGGKIAAALSPTHLVWFDRPDPSFDGSVLNTVERGSGQVRRVNVPGMYSPVVGVAGSWVTYAQSTPLLANAPRTGAPLTAVPLAGGTGVRLLDHVTTLVPGPGGSLLAMGGSLATGEGVYRITGGTSAPPSAAPVGSTGEPTQLTLLGHDIPRVADLDENQGRLPMTWRLSHLSVELTYRIRHLATGRTLQLGGDPFDPLKPRAQELVFSWSGQLRDNGRTVAAPNGEYSWELTATALSGIGAPVTVGGTFTVKRTPGPHDYTDNTSPDLLARDTSGRLWLQDTTFDAAEGGHNHPPERLVGGGWQIYNSVEATGNIAGGAAGDLVARDKAGVLWLYQGRGDGTFTTRVKIGGGWQGYTRIAAGSDLTGDGRADLVATDSSGALWLHRGTGNAGAPFAARTKAGLSGWQQFNSIEATGNIAGGAAGDLVARDKAGALWLYQGRGDGTFTTRVKIGGGWQGYTHLVGAGDSNLDGRPDLYATTPSGHMYWYEGTGKASAPFAGREPSLGVGGDQTSYDDYI</sequence>
<dbReference type="Gene3D" id="2.115.10.10">
    <property type="entry name" value="Tachylectin 2"/>
    <property type="match status" value="1"/>
</dbReference>
<dbReference type="KEGG" id="sgj:IAG43_22555"/>
<evidence type="ECO:0000256" key="1">
    <source>
        <dbReference type="ARBA" id="ARBA00022729"/>
    </source>
</evidence>
<protein>
    <submittedName>
        <fullName evidence="3">VCBS repeat-containing protein</fullName>
    </submittedName>
</protein>
<gene>
    <name evidence="3" type="ORF">IAG43_22555</name>
</gene>
<feature type="signal peptide" evidence="2">
    <location>
        <begin position="1"/>
        <end position="34"/>
    </location>
</feature>
<dbReference type="RefSeq" id="WP_187742514.1">
    <property type="nucleotide sequence ID" value="NZ_CP060825.1"/>
</dbReference>
<proteinExistence type="predicted"/>
<dbReference type="Proteomes" id="UP000516230">
    <property type="component" value="Chromosome"/>
</dbReference>
<dbReference type="InterPro" id="IPR013517">
    <property type="entry name" value="FG-GAP"/>
</dbReference>
<dbReference type="PANTHER" id="PTHR44103">
    <property type="entry name" value="PROPROTEIN CONVERTASE P"/>
    <property type="match status" value="1"/>
</dbReference>
<dbReference type="Pfam" id="PF13517">
    <property type="entry name" value="FG-GAP_3"/>
    <property type="match status" value="2"/>
</dbReference>
<dbReference type="PANTHER" id="PTHR44103:SF1">
    <property type="entry name" value="PROPROTEIN CONVERTASE P"/>
    <property type="match status" value="1"/>
</dbReference>
<evidence type="ECO:0000313" key="4">
    <source>
        <dbReference type="Proteomes" id="UP000516230"/>
    </source>
</evidence>
<keyword evidence="1 2" id="KW-0732">Signal</keyword>
<reference evidence="3 4" key="1">
    <citation type="submission" date="2020-08" db="EMBL/GenBank/DDBJ databases">
        <title>A novel species.</title>
        <authorList>
            <person name="Gao J."/>
        </authorList>
    </citation>
    <scope>NUCLEOTIDE SEQUENCE [LARGE SCALE GENOMIC DNA]</scope>
    <source>
        <strain evidence="3 4">CRPJ-33</strain>
    </source>
</reference>
<accession>A0A7H0HY17</accession>
<dbReference type="SUPFAM" id="SSF69318">
    <property type="entry name" value="Integrin alpha N-terminal domain"/>
    <property type="match status" value="1"/>
</dbReference>
<keyword evidence="4" id="KW-1185">Reference proteome</keyword>
<evidence type="ECO:0000256" key="2">
    <source>
        <dbReference type="SAM" id="SignalP"/>
    </source>
</evidence>
<evidence type="ECO:0000313" key="3">
    <source>
        <dbReference type="EMBL" id="QNP65433.1"/>
    </source>
</evidence>
<name>A0A7H0HY17_9ACTN</name>
<dbReference type="EMBL" id="CP060825">
    <property type="protein sequence ID" value="QNP65433.1"/>
    <property type="molecule type" value="Genomic_DNA"/>
</dbReference>
<organism evidence="3 4">
    <name type="scientific">Streptomyces genisteinicus</name>
    <dbReference type="NCBI Taxonomy" id="2768068"/>
    <lineage>
        <taxon>Bacteria</taxon>
        <taxon>Bacillati</taxon>
        <taxon>Actinomycetota</taxon>
        <taxon>Actinomycetes</taxon>
        <taxon>Kitasatosporales</taxon>
        <taxon>Streptomycetaceae</taxon>
        <taxon>Streptomyces</taxon>
    </lineage>
</organism>